<keyword evidence="2" id="KW-1133">Transmembrane helix</keyword>
<evidence type="ECO:0000256" key="1">
    <source>
        <dbReference type="SAM" id="MobiDB-lite"/>
    </source>
</evidence>
<dbReference type="InterPro" id="IPR052956">
    <property type="entry name" value="Mesenchyme-surface_protein"/>
</dbReference>
<gene>
    <name evidence="4" type="ORF">IAD16_04700</name>
</gene>
<organism evidence="4 5">
    <name type="scientific">Candidatus Fimisoma avicola</name>
    <dbReference type="NCBI Taxonomy" id="2840826"/>
    <lineage>
        <taxon>Bacteria</taxon>
        <taxon>Bacillati</taxon>
        <taxon>Bacillota</taxon>
        <taxon>Clostridia</taxon>
        <taxon>Eubacteriales</taxon>
        <taxon>Candidatus Fimisoma</taxon>
    </lineage>
</organism>
<sequence>ETESTIQVKDLISGFEYGDMTSVAVDTANDHIVIALQASDYSAAGRIAVLDYDGQLIESFVTGVQPDMITVSKDGKWILTADEGEPRNGYKDGAVDPAGSVTIVNTATKETRTVGFEDFDSEQLAGQGVLFNKIDGQILSAENDLEPEYIALDADGTTAYVSLQEANAIATLDIESGQFTSIKSIGFQDLSIEPNMIDLVEDGKYEGALYEDTYGVRMPDGISVFEIGGKTYIATANEGDAREWGDFTNETKTDIQDTNGNTAEDVRTLDHDVTAGLEDGKNYLYGSRSFTIFDADTMEVVYDSANEFESRTASYLAAWFNCSNDDIDVDSRSAKKGVEPEAITIEEVDGRYYAFIALERIGGIMVYDVTDPAGAEYVNYINTRDFSQEIAGDVAPEGLAFIPTGESESGSPVLLAACEVSGTVAAYTLSGSAVTPGEPVVPGEPTVPGDDDVTDDSGNDGIGDETTVNDEKTQVSDAVKTGDTALIYLFAALMLAAMAIALISAYRYRSEKNR</sequence>
<feature type="transmembrane region" description="Helical" evidence="2">
    <location>
        <begin position="485"/>
        <end position="506"/>
    </location>
</feature>
<comment type="caution">
    <text evidence="4">The sequence shown here is derived from an EMBL/GenBank/DDBJ whole genome shotgun (WGS) entry which is preliminary data.</text>
</comment>
<name>A0A9D1I627_9FIRM</name>
<dbReference type="Proteomes" id="UP000824091">
    <property type="component" value="Unassembled WGS sequence"/>
</dbReference>
<feature type="compositionally biased region" description="Low complexity" evidence="1">
    <location>
        <begin position="435"/>
        <end position="448"/>
    </location>
</feature>
<feature type="compositionally biased region" description="Acidic residues" evidence="1">
    <location>
        <begin position="449"/>
        <end position="458"/>
    </location>
</feature>
<dbReference type="SUPFAM" id="SSF63829">
    <property type="entry name" value="Calcium-dependent phosphotriesterase"/>
    <property type="match status" value="1"/>
</dbReference>
<dbReference type="EMBL" id="DVMO01000068">
    <property type="protein sequence ID" value="HIU27655.1"/>
    <property type="molecule type" value="Genomic_DNA"/>
</dbReference>
<reference evidence="4" key="2">
    <citation type="journal article" date="2021" name="PeerJ">
        <title>Extensive microbial diversity within the chicken gut microbiome revealed by metagenomics and culture.</title>
        <authorList>
            <person name="Gilroy R."/>
            <person name="Ravi A."/>
            <person name="Getino M."/>
            <person name="Pursley I."/>
            <person name="Horton D.L."/>
            <person name="Alikhan N.F."/>
            <person name="Baker D."/>
            <person name="Gharbi K."/>
            <person name="Hall N."/>
            <person name="Watson M."/>
            <person name="Adriaenssens E.M."/>
            <person name="Foster-Nyarko E."/>
            <person name="Jarju S."/>
            <person name="Secka A."/>
            <person name="Antonio M."/>
            <person name="Oren A."/>
            <person name="Chaudhuri R.R."/>
            <person name="La Ragione R."/>
            <person name="Hildebrand F."/>
            <person name="Pallen M.J."/>
        </authorList>
    </citation>
    <scope>NUCLEOTIDE SEQUENCE</scope>
    <source>
        <strain evidence="4">11300</strain>
    </source>
</reference>
<dbReference type="Pfam" id="PF22494">
    <property type="entry name" value="choice_anch_I"/>
    <property type="match status" value="1"/>
</dbReference>
<feature type="domain" description="Choice-of-anchor I" evidence="3">
    <location>
        <begin position="6"/>
        <end position="428"/>
    </location>
</feature>
<accession>A0A9D1I627</accession>
<keyword evidence="2" id="KW-0812">Transmembrane</keyword>
<protein>
    <submittedName>
        <fullName evidence="4">Choice-of-anchor I family protein</fullName>
    </submittedName>
</protein>
<evidence type="ECO:0000256" key="2">
    <source>
        <dbReference type="SAM" id="Phobius"/>
    </source>
</evidence>
<dbReference type="InterPro" id="IPR055188">
    <property type="entry name" value="Choice_anch_I"/>
</dbReference>
<dbReference type="PANTHER" id="PTHR46928:SF1">
    <property type="entry name" value="MESENCHYME-SPECIFIC CELL SURFACE GLYCOPROTEIN"/>
    <property type="match status" value="1"/>
</dbReference>
<evidence type="ECO:0000313" key="5">
    <source>
        <dbReference type="Proteomes" id="UP000824091"/>
    </source>
</evidence>
<proteinExistence type="predicted"/>
<feature type="region of interest" description="Disordered" evidence="1">
    <location>
        <begin position="435"/>
        <end position="467"/>
    </location>
</feature>
<dbReference type="SUPFAM" id="SSF63825">
    <property type="entry name" value="YWTD domain"/>
    <property type="match status" value="1"/>
</dbReference>
<dbReference type="InterPro" id="IPR015943">
    <property type="entry name" value="WD40/YVTN_repeat-like_dom_sf"/>
</dbReference>
<reference evidence="4" key="1">
    <citation type="submission" date="2020-10" db="EMBL/GenBank/DDBJ databases">
        <authorList>
            <person name="Gilroy R."/>
        </authorList>
    </citation>
    <scope>NUCLEOTIDE SEQUENCE</scope>
    <source>
        <strain evidence="4">11300</strain>
    </source>
</reference>
<keyword evidence="2" id="KW-0472">Membrane</keyword>
<dbReference type="NCBIfam" id="NF038117">
    <property type="entry name" value="choice_anch_I"/>
    <property type="match status" value="1"/>
</dbReference>
<dbReference type="Gene3D" id="2.130.10.10">
    <property type="entry name" value="YVTN repeat-like/Quinoprotein amine dehydrogenase"/>
    <property type="match status" value="1"/>
</dbReference>
<dbReference type="AlphaFoldDB" id="A0A9D1I627"/>
<evidence type="ECO:0000313" key="4">
    <source>
        <dbReference type="EMBL" id="HIU27655.1"/>
    </source>
</evidence>
<feature type="non-terminal residue" evidence="4">
    <location>
        <position position="1"/>
    </location>
</feature>
<dbReference type="PANTHER" id="PTHR46928">
    <property type="entry name" value="MESENCHYME-SPECIFIC CELL SURFACE GLYCOPROTEIN"/>
    <property type="match status" value="1"/>
</dbReference>
<evidence type="ECO:0000259" key="3">
    <source>
        <dbReference type="Pfam" id="PF22494"/>
    </source>
</evidence>